<gene>
    <name evidence="1" type="ORF">ODALV1_LOCUS24096</name>
</gene>
<protein>
    <submittedName>
        <fullName evidence="1">Uncharacterized protein</fullName>
    </submittedName>
</protein>
<accession>A0ABP1RN47</accession>
<sequence>MPKVAKTNPDMLHKEITNQKNSAIYNHVKQAAELKLDSTGLGLCTSCIAAFNVEKGQHATIQNLLPKVNSKLE</sequence>
<dbReference type="EMBL" id="CAXLJM020000086">
    <property type="protein sequence ID" value="CAL8131259.1"/>
    <property type="molecule type" value="Genomic_DNA"/>
</dbReference>
<comment type="caution">
    <text evidence="1">The sequence shown here is derived from an EMBL/GenBank/DDBJ whole genome shotgun (WGS) entry which is preliminary data.</text>
</comment>
<organism evidence="1 2">
    <name type="scientific">Orchesella dallaii</name>
    <dbReference type="NCBI Taxonomy" id="48710"/>
    <lineage>
        <taxon>Eukaryota</taxon>
        <taxon>Metazoa</taxon>
        <taxon>Ecdysozoa</taxon>
        <taxon>Arthropoda</taxon>
        <taxon>Hexapoda</taxon>
        <taxon>Collembola</taxon>
        <taxon>Entomobryomorpha</taxon>
        <taxon>Entomobryoidea</taxon>
        <taxon>Orchesellidae</taxon>
        <taxon>Orchesellinae</taxon>
        <taxon>Orchesella</taxon>
    </lineage>
</organism>
<evidence type="ECO:0000313" key="2">
    <source>
        <dbReference type="Proteomes" id="UP001642540"/>
    </source>
</evidence>
<keyword evidence="2" id="KW-1185">Reference proteome</keyword>
<name>A0ABP1RN47_9HEXA</name>
<dbReference type="Gene3D" id="3.40.50.2300">
    <property type="match status" value="1"/>
</dbReference>
<evidence type="ECO:0000313" key="1">
    <source>
        <dbReference type="EMBL" id="CAL8131259.1"/>
    </source>
</evidence>
<reference evidence="1 2" key="1">
    <citation type="submission" date="2024-08" db="EMBL/GenBank/DDBJ databases">
        <authorList>
            <person name="Cucini C."/>
            <person name="Frati F."/>
        </authorList>
    </citation>
    <scope>NUCLEOTIDE SEQUENCE [LARGE SCALE GENOMIC DNA]</scope>
</reference>
<proteinExistence type="predicted"/>
<dbReference type="Proteomes" id="UP001642540">
    <property type="component" value="Unassembled WGS sequence"/>
</dbReference>